<comment type="caution">
    <text evidence="1">The sequence shown here is derived from an EMBL/GenBank/DDBJ whole genome shotgun (WGS) entry which is preliminary data.</text>
</comment>
<proteinExistence type="predicted"/>
<dbReference type="Proteomes" id="UP000707356">
    <property type="component" value="Unassembled WGS sequence"/>
</dbReference>
<reference evidence="1" key="1">
    <citation type="submission" date="2021-05" db="EMBL/GenBank/DDBJ databases">
        <authorList>
            <person name="Pietrasiak N."/>
            <person name="Ward R."/>
            <person name="Stajich J.E."/>
            <person name="Kurbessoian T."/>
        </authorList>
    </citation>
    <scope>NUCLEOTIDE SEQUENCE</scope>
    <source>
        <strain evidence="1">GSE-TBD4-15B</strain>
    </source>
</reference>
<dbReference type="AlphaFoldDB" id="A0A951PA18"/>
<evidence type="ECO:0000313" key="1">
    <source>
        <dbReference type="EMBL" id="MBW4464859.1"/>
    </source>
</evidence>
<accession>A0A951PA18</accession>
<name>A0A951PA18_9CYAN</name>
<protein>
    <submittedName>
        <fullName evidence="1">Uncharacterized protein</fullName>
    </submittedName>
</protein>
<dbReference type="EMBL" id="JAHHHV010000023">
    <property type="protein sequence ID" value="MBW4464859.1"/>
    <property type="molecule type" value="Genomic_DNA"/>
</dbReference>
<gene>
    <name evidence="1" type="ORF">KME07_05380</name>
</gene>
<organism evidence="1 2">
    <name type="scientific">Pegethrix bostrychoides GSE-TBD4-15B</name>
    <dbReference type="NCBI Taxonomy" id="2839662"/>
    <lineage>
        <taxon>Bacteria</taxon>
        <taxon>Bacillati</taxon>
        <taxon>Cyanobacteriota</taxon>
        <taxon>Cyanophyceae</taxon>
        <taxon>Oculatellales</taxon>
        <taxon>Oculatellaceae</taxon>
        <taxon>Pegethrix</taxon>
    </lineage>
</organism>
<reference evidence="1" key="2">
    <citation type="journal article" date="2022" name="Microbiol. Resour. Announc.">
        <title>Metagenome Sequencing to Explore Phylogenomics of Terrestrial Cyanobacteria.</title>
        <authorList>
            <person name="Ward R.D."/>
            <person name="Stajich J.E."/>
            <person name="Johansen J.R."/>
            <person name="Huntemann M."/>
            <person name="Clum A."/>
            <person name="Foster B."/>
            <person name="Foster B."/>
            <person name="Roux S."/>
            <person name="Palaniappan K."/>
            <person name="Varghese N."/>
            <person name="Mukherjee S."/>
            <person name="Reddy T.B.K."/>
            <person name="Daum C."/>
            <person name="Copeland A."/>
            <person name="Chen I.A."/>
            <person name="Ivanova N.N."/>
            <person name="Kyrpides N.C."/>
            <person name="Shapiro N."/>
            <person name="Eloe-Fadrosh E.A."/>
            <person name="Pietrasiak N."/>
        </authorList>
    </citation>
    <scope>NUCLEOTIDE SEQUENCE</scope>
    <source>
        <strain evidence="1">GSE-TBD4-15B</strain>
    </source>
</reference>
<evidence type="ECO:0000313" key="2">
    <source>
        <dbReference type="Proteomes" id="UP000707356"/>
    </source>
</evidence>
<sequence length="462" mass="51430">MQTQPQQQSIIPNDWRLRSGYLSEGDSDFESVHVLIGQFLADRHSPDPLPDRSLVAENSKFEWGQGKPLEKVINSQADLAFLMQNPALFRNAIAVIEPWEHVGHNPLGEAVRASLNVAYIAQKIADCDSILFPMWSSGLLDPDVMVPLITSGLAVVVEGGDPSARDASTFDGSKCSLDDLHCLVEKLLLSRSPTSALALFICIGHQLAAQGHINLIKRAVQQVLSLEALPRDRDGKMLKALRRVCQEIETVGSSLKITKRNGHMIAEGWDHPEFAVGPNEAKEVGDRRLHHYQSPDGEALGIPQTLISAHEIIADQYEGVIDTAIEYEREVNIAMFHSDEVNEEAILFANWAYRLLHDAIIPHRSLLAGSQLSWLLKLPDAIEILCSTTIDEEIVTECSATCIIYKDFESKQIRRSFTCQFHPELLSDLRTVGLSEPPTYARLKNDDGARLFARLLYEGMQE</sequence>